<dbReference type="InterPro" id="IPR006638">
    <property type="entry name" value="Elp3/MiaA/NifB-like_rSAM"/>
</dbReference>
<keyword evidence="3" id="KW-0949">S-adenosyl-L-methionine</keyword>
<name>A0A382G7F8_9ZZZZ</name>
<dbReference type="InterPro" id="IPR013785">
    <property type="entry name" value="Aldolase_TIM"/>
</dbReference>
<dbReference type="SMART" id="SM00729">
    <property type="entry name" value="Elp3"/>
    <property type="match status" value="1"/>
</dbReference>
<evidence type="ECO:0000256" key="3">
    <source>
        <dbReference type="ARBA" id="ARBA00022691"/>
    </source>
</evidence>
<dbReference type="SUPFAM" id="SSF102114">
    <property type="entry name" value="Radical SAM enzymes"/>
    <property type="match status" value="1"/>
</dbReference>
<dbReference type="GO" id="GO:0003824">
    <property type="term" value="F:catalytic activity"/>
    <property type="evidence" value="ECO:0007669"/>
    <property type="project" value="InterPro"/>
</dbReference>
<keyword evidence="6" id="KW-0411">Iron-sulfur</keyword>
<evidence type="ECO:0000256" key="4">
    <source>
        <dbReference type="ARBA" id="ARBA00022723"/>
    </source>
</evidence>
<comment type="cofactor">
    <cofactor evidence="1">
        <name>[4Fe-4S] cluster</name>
        <dbReference type="ChEBI" id="CHEBI:49883"/>
    </cofactor>
</comment>
<dbReference type="CDD" id="cd01335">
    <property type="entry name" value="Radical_SAM"/>
    <property type="match status" value="1"/>
</dbReference>
<evidence type="ECO:0000259" key="7">
    <source>
        <dbReference type="PROSITE" id="PS51918"/>
    </source>
</evidence>
<dbReference type="InterPro" id="IPR034391">
    <property type="entry name" value="AdoMet-like_SPASM_containing"/>
</dbReference>
<dbReference type="CDD" id="cd21109">
    <property type="entry name" value="SPASM"/>
    <property type="match status" value="1"/>
</dbReference>
<keyword evidence="5" id="KW-0408">Iron</keyword>
<dbReference type="GO" id="GO:0046872">
    <property type="term" value="F:metal ion binding"/>
    <property type="evidence" value="ECO:0007669"/>
    <property type="project" value="UniProtKB-KW"/>
</dbReference>
<keyword evidence="4" id="KW-0479">Metal-binding</keyword>
<dbReference type="Pfam" id="PF04055">
    <property type="entry name" value="Radical_SAM"/>
    <property type="match status" value="1"/>
</dbReference>
<organism evidence="8">
    <name type="scientific">marine metagenome</name>
    <dbReference type="NCBI Taxonomy" id="408172"/>
    <lineage>
        <taxon>unclassified sequences</taxon>
        <taxon>metagenomes</taxon>
        <taxon>ecological metagenomes</taxon>
    </lineage>
</organism>
<evidence type="ECO:0000256" key="2">
    <source>
        <dbReference type="ARBA" id="ARBA00022485"/>
    </source>
</evidence>
<evidence type="ECO:0000256" key="5">
    <source>
        <dbReference type="ARBA" id="ARBA00023004"/>
    </source>
</evidence>
<dbReference type="SFLD" id="SFLDG01067">
    <property type="entry name" value="SPASM/twitch_domain_containing"/>
    <property type="match status" value="1"/>
</dbReference>
<feature type="domain" description="Radical SAM core" evidence="7">
    <location>
        <begin position="74"/>
        <end position="288"/>
    </location>
</feature>
<dbReference type="InterPro" id="IPR007197">
    <property type="entry name" value="rSAM"/>
</dbReference>
<gene>
    <name evidence="8" type="ORF">METZ01_LOCUS222975</name>
</gene>
<dbReference type="SFLD" id="SFLDG01387">
    <property type="entry name" value="BtrN-like_SPASM_domain_contain"/>
    <property type="match status" value="1"/>
</dbReference>
<dbReference type="PANTHER" id="PTHR11228:SF7">
    <property type="entry name" value="PQQA PEPTIDE CYCLASE"/>
    <property type="match status" value="1"/>
</dbReference>
<dbReference type="InterPro" id="IPR050377">
    <property type="entry name" value="Radical_SAM_PqqE_MftC-like"/>
</dbReference>
<dbReference type="PANTHER" id="PTHR11228">
    <property type="entry name" value="RADICAL SAM DOMAIN PROTEIN"/>
    <property type="match status" value="1"/>
</dbReference>
<proteinExistence type="predicted"/>
<dbReference type="InterPro" id="IPR023885">
    <property type="entry name" value="4Fe4S-binding_SPASM_dom"/>
</dbReference>
<evidence type="ECO:0000256" key="1">
    <source>
        <dbReference type="ARBA" id="ARBA00001966"/>
    </source>
</evidence>
<dbReference type="PROSITE" id="PS51918">
    <property type="entry name" value="RADICAL_SAM"/>
    <property type="match status" value="1"/>
</dbReference>
<keyword evidence="2" id="KW-0004">4Fe-4S</keyword>
<accession>A0A382G7F8</accession>
<protein>
    <recommendedName>
        <fullName evidence="7">Radical SAM core domain-containing protein</fullName>
    </recommendedName>
</protein>
<dbReference type="SFLD" id="SFLDS00029">
    <property type="entry name" value="Radical_SAM"/>
    <property type="match status" value="1"/>
</dbReference>
<reference evidence="8" key="1">
    <citation type="submission" date="2018-05" db="EMBL/GenBank/DDBJ databases">
        <authorList>
            <person name="Lanie J.A."/>
            <person name="Ng W.-L."/>
            <person name="Kazmierczak K.M."/>
            <person name="Andrzejewski T.M."/>
            <person name="Davidsen T.M."/>
            <person name="Wayne K.J."/>
            <person name="Tettelin H."/>
            <person name="Glass J.I."/>
            <person name="Rusch D."/>
            <person name="Podicherti R."/>
            <person name="Tsui H.-C.T."/>
            <person name="Winkler M.E."/>
        </authorList>
    </citation>
    <scope>NUCLEOTIDE SEQUENCE</scope>
</reference>
<sequence>MLTSSPSSFNFLYKLTLRLVKKIIETGKLKAINFVNKKSFKPRAYNSILYCLNLPIVSQVYKSIYFPQIYRKSKKKPNTIVIEPYNVCNLACTMCPYPDLTRPKEQMSMQLFEKVIDDAVNNNFKRLSLSLYNEPYMDSLIFDRIKYAKKKGLETTITTNATLLTEELIQKTMSSGVDCVTFSIDSLDEKKYESIRVNASFKKTISNAKKMIAYRTQLNQKKPMLTMAAVLHGNDNSLNDMEDRLKGLDIYAVSMRDNRKDGQPTPGHLKAYPCFWPWNQLVVYSSGEIALCCVDSDNAHDLGDLKTQTINEVWESKVFKNLRKLLLKGQGDQIEICKDCDIPYRQSPVLWWAL</sequence>
<dbReference type="Pfam" id="PF13186">
    <property type="entry name" value="SPASM"/>
    <property type="match status" value="1"/>
</dbReference>
<dbReference type="InterPro" id="IPR058240">
    <property type="entry name" value="rSAM_sf"/>
</dbReference>
<dbReference type="GO" id="GO:0051536">
    <property type="term" value="F:iron-sulfur cluster binding"/>
    <property type="evidence" value="ECO:0007669"/>
    <property type="project" value="UniProtKB-KW"/>
</dbReference>
<dbReference type="Gene3D" id="3.20.20.70">
    <property type="entry name" value="Aldolase class I"/>
    <property type="match status" value="1"/>
</dbReference>
<dbReference type="EMBL" id="UINC01053519">
    <property type="protein sequence ID" value="SVB70121.1"/>
    <property type="molecule type" value="Genomic_DNA"/>
</dbReference>
<evidence type="ECO:0000256" key="6">
    <source>
        <dbReference type="ARBA" id="ARBA00023014"/>
    </source>
</evidence>
<dbReference type="AlphaFoldDB" id="A0A382G7F8"/>
<evidence type="ECO:0000313" key="8">
    <source>
        <dbReference type="EMBL" id="SVB70121.1"/>
    </source>
</evidence>